<accession>A0A4C1V4B4</accession>
<feature type="region of interest" description="Disordered" evidence="1">
    <location>
        <begin position="76"/>
        <end position="134"/>
    </location>
</feature>
<evidence type="ECO:0000256" key="1">
    <source>
        <dbReference type="SAM" id="MobiDB-lite"/>
    </source>
</evidence>
<proteinExistence type="predicted"/>
<feature type="compositionally biased region" description="Low complexity" evidence="1">
    <location>
        <begin position="92"/>
        <end position="102"/>
    </location>
</feature>
<dbReference type="Proteomes" id="UP000299102">
    <property type="component" value="Unassembled WGS sequence"/>
</dbReference>
<dbReference type="AlphaFoldDB" id="A0A4C1V4B4"/>
<name>A0A4C1V4B4_EUMVA</name>
<protein>
    <submittedName>
        <fullName evidence="2">Uncharacterized protein</fullName>
    </submittedName>
</protein>
<sequence length="134" mass="14610">MYSIIDTPCYAADGGASCVTATGAVGRCVEPASCAGVTDQRYVRFCTVLRESCRAEEFLCLLLRNHLTEPILISESETIPANRNPELAVQWRPSRPSTTTSSVQERVNLLDPNHHSNHPNISPGSQSRAGPDRD</sequence>
<comment type="caution">
    <text evidence="2">The sequence shown here is derived from an EMBL/GenBank/DDBJ whole genome shotgun (WGS) entry which is preliminary data.</text>
</comment>
<keyword evidence="3" id="KW-1185">Reference proteome</keyword>
<gene>
    <name evidence="2" type="ORF">EVAR_18587_1</name>
</gene>
<organism evidence="2 3">
    <name type="scientific">Eumeta variegata</name>
    <name type="common">Bagworm moth</name>
    <name type="synonym">Eumeta japonica</name>
    <dbReference type="NCBI Taxonomy" id="151549"/>
    <lineage>
        <taxon>Eukaryota</taxon>
        <taxon>Metazoa</taxon>
        <taxon>Ecdysozoa</taxon>
        <taxon>Arthropoda</taxon>
        <taxon>Hexapoda</taxon>
        <taxon>Insecta</taxon>
        <taxon>Pterygota</taxon>
        <taxon>Neoptera</taxon>
        <taxon>Endopterygota</taxon>
        <taxon>Lepidoptera</taxon>
        <taxon>Glossata</taxon>
        <taxon>Ditrysia</taxon>
        <taxon>Tineoidea</taxon>
        <taxon>Psychidae</taxon>
        <taxon>Oiketicinae</taxon>
        <taxon>Eumeta</taxon>
    </lineage>
</organism>
<dbReference type="EMBL" id="BGZK01000269">
    <property type="protein sequence ID" value="GBP33107.1"/>
    <property type="molecule type" value="Genomic_DNA"/>
</dbReference>
<evidence type="ECO:0000313" key="2">
    <source>
        <dbReference type="EMBL" id="GBP33107.1"/>
    </source>
</evidence>
<evidence type="ECO:0000313" key="3">
    <source>
        <dbReference type="Proteomes" id="UP000299102"/>
    </source>
</evidence>
<reference evidence="2 3" key="1">
    <citation type="journal article" date="2019" name="Commun. Biol.">
        <title>The bagworm genome reveals a unique fibroin gene that provides high tensile strength.</title>
        <authorList>
            <person name="Kono N."/>
            <person name="Nakamura H."/>
            <person name="Ohtoshi R."/>
            <person name="Tomita M."/>
            <person name="Numata K."/>
            <person name="Arakawa K."/>
        </authorList>
    </citation>
    <scope>NUCLEOTIDE SEQUENCE [LARGE SCALE GENOMIC DNA]</scope>
</reference>
<feature type="compositionally biased region" description="Polar residues" evidence="1">
    <location>
        <begin position="118"/>
        <end position="128"/>
    </location>
</feature>